<comment type="similarity">
    <text evidence="1">Belongs to the LysR transcriptional regulatory family.</text>
</comment>
<dbReference type="InterPro" id="IPR000847">
    <property type="entry name" value="LysR_HTH_N"/>
</dbReference>
<dbReference type="GO" id="GO:0003700">
    <property type="term" value="F:DNA-binding transcription factor activity"/>
    <property type="evidence" value="ECO:0007669"/>
    <property type="project" value="InterPro"/>
</dbReference>
<keyword evidence="4" id="KW-0804">Transcription</keyword>
<dbReference type="PANTHER" id="PTHR30126">
    <property type="entry name" value="HTH-TYPE TRANSCRIPTIONAL REGULATOR"/>
    <property type="match status" value="1"/>
</dbReference>
<evidence type="ECO:0000256" key="2">
    <source>
        <dbReference type="ARBA" id="ARBA00023015"/>
    </source>
</evidence>
<dbReference type="Proteomes" id="UP000215145">
    <property type="component" value="Unassembled WGS sequence"/>
</dbReference>
<proteinExistence type="inferred from homology"/>
<evidence type="ECO:0000313" key="6">
    <source>
        <dbReference type="EMBL" id="OXM16632.1"/>
    </source>
</evidence>
<dbReference type="PRINTS" id="PR00039">
    <property type="entry name" value="HTHLYSR"/>
</dbReference>
<dbReference type="InterPro" id="IPR005119">
    <property type="entry name" value="LysR_subst-bd"/>
</dbReference>
<dbReference type="SUPFAM" id="SSF46785">
    <property type="entry name" value="Winged helix' DNA-binding domain"/>
    <property type="match status" value="1"/>
</dbReference>
<dbReference type="Gene3D" id="3.40.190.290">
    <property type="match status" value="1"/>
</dbReference>
<sequence length="290" mass="33266">MVDYEWYRSFIAIYKHNSVSEAAKTRMMTQPAMSQHLAALEAEVGEKLFKRISRKIVPTERGKELYSQLAPLIESLDMATMNLKGASLPTLAVVKIGTHHEFFNAKILPLLHKLNIRTVLEFSEAHQLLELLKDDKLELIITSQKVPTPGIEYLKLMDETFVIVAPESYAIPDAMDRAAIEKWLSAQNWLSYGLELPMIRRIWREHFKKRPLLRPVHIIPNNDLILRAIESGAGLGVLPTYILEHAADLSKAKIIFGELKVNNEFFIAYKLKHKHVSPIQEIIKILYEHI</sequence>
<dbReference type="Gene3D" id="1.10.10.10">
    <property type="entry name" value="Winged helix-like DNA-binding domain superfamily/Winged helix DNA-binding domain"/>
    <property type="match status" value="1"/>
</dbReference>
<feature type="domain" description="HTH lysR-type" evidence="5">
    <location>
        <begin position="2"/>
        <end position="59"/>
    </location>
</feature>
<evidence type="ECO:0000256" key="1">
    <source>
        <dbReference type="ARBA" id="ARBA00009437"/>
    </source>
</evidence>
<organism evidence="6 7">
    <name type="scientific">Paenibacillus herberti</name>
    <dbReference type="NCBI Taxonomy" id="1619309"/>
    <lineage>
        <taxon>Bacteria</taxon>
        <taxon>Bacillati</taxon>
        <taxon>Bacillota</taxon>
        <taxon>Bacilli</taxon>
        <taxon>Bacillales</taxon>
        <taxon>Paenibacillaceae</taxon>
        <taxon>Paenibacillus</taxon>
    </lineage>
</organism>
<keyword evidence="3" id="KW-0238">DNA-binding</keyword>
<dbReference type="SUPFAM" id="SSF53850">
    <property type="entry name" value="Periplasmic binding protein-like II"/>
    <property type="match status" value="1"/>
</dbReference>
<gene>
    <name evidence="6" type="ORF">CGZ75_08215</name>
</gene>
<dbReference type="OrthoDB" id="9778774at2"/>
<dbReference type="Pfam" id="PF00126">
    <property type="entry name" value="HTH_1"/>
    <property type="match status" value="1"/>
</dbReference>
<evidence type="ECO:0000256" key="3">
    <source>
        <dbReference type="ARBA" id="ARBA00023125"/>
    </source>
</evidence>
<dbReference type="InterPro" id="IPR036388">
    <property type="entry name" value="WH-like_DNA-bd_sf"/>
</dbReference>
<accession>A0A229P318</accession>
<evidence type="ECO:0000313" key="7">
    <source>
        <dbReference type="Proteomes" id="UP000215145"/>
    </source>
</evidence>
<dbReference type="EMBL" id="NMUQ01000001">
    <property type="protein sequence ID" value="OXM16632.1"/>
    <property type="molecule type" value="Genomic_DNA"/>
</dbReference>
<dbReference type="InterPro" id="IPR036390">
    <property type="entry name" value="WH_DNA-bd_sf"/>
</dbReference>
<dbReference type="GO" id="GO:0000976">
    <property type="term" value="F:transcription cis-regulatory region binding"/>
    <property type="evidence" value="ECO:0007669"/>
    <property type="project" value="TreeGrafter"/>
</dbReference>
<keyword evidence="2" id="KW-0805">Transcription regulation</keyword>
<dbReference type="PROSITE" id="PS50931">
    <property type="entry name" value="HTH_LYSR"/>
    <property type="match status" value="1"/>
</dbReference>
<reference evidence="6 7" key="1">
    <citation type="submission" date="2017-07" db="EMBL/GenBank/DDBJ databases">
        <title>Paenibacillus herberti R33 genome sequencing and assembly.</title>
        <authorList>
            <person name="Su W."/>
        </authorList>
    </citation>
    <scope>NUCLEOTIDE SEQUENCE [LARGE SCALE GENOMIC DNA]</scope>
    <source>
        <strain evidence="6 7">R33</strain>
    </source>
</reference>
<comment type="caution">
    <text evidence="6">The sequence shown here is derived from an EMBL/GenBank/DDBJ whole genome shotgun (WGS) entry which is preliminary data.</text>
</comment>
<evidence type="ECO:0000256" key="4">
    <source>
        <dbReference type="ARBA" id="ARBA00023163"/>
    </source>
</evidence>
<evidence type="ECO:0000259" key="5">
    <source>
        <dbReference type="PROSITE" id="PS50931"/>
    </source>
</evidence>
<protein>
    <submittedName>
        <fullName evidence="6">LysR family transcriptional regulator</fullName>
    </submittedName>
</protein>
<dbReference type="PANTHER" id="PTHR30126:SF40">
    <property type="entry name" value="HTH-TYPE TRANSCRIPTIONAL REGULATOR GLTR"/>
    <property type="match status" value="1"/>
</dbReference>
<dbReference type="AlphaFoldDB" id="A0A229P318"/>
<dbReference type="Pfam" id="PF03466">
    <property type="entry name" value="LysR_substrate"/>
    <property type="match status" value="1"/>
</dbReference>
<keyword evidence="7" id="KW-1185">Reference proteome</keyword>
<name>A0A229P318_9BACL</name>